<dbReference type="Pfam" id="PF00106">
    <property type="entry name" value="adh_short"/>
    <property type="match status" value="1"/>
</dbReference>
<reference evidence="1 2" key="1">
    <citation type="submission" date="2020-07" db="EMBL/GenBank/DDBJ databases">
        <title>The yeast mating-type switching endonuclease HO is a domesticated member of an unorthodox homing genetic element family.</title>
        <authorList>
            <person name="Coughlan A.Y."/>
            <person name="Lombardi L."/>
            <person name="Braun-Galleani S."/>
            <person name="Martos A.R."/>
            <person name="Galeote V."/>
            <person name="Bigey F."/>
            <person name="Dequin S."/>
            <person name="Byrne K.P."/>
            <person name="Wolfe K.H."/>
        </authorList>
    </citation>
    <scope>NUCLEOTIDE SEQUENCE [LARGE SCALE GENOMIC DNA]</scope>
    <source>
        <strain evidence="1 2">NRRL Y-6702</strain>
    </source>
</reference>
<evidence type="ECO:0000313" key="1">
    <source>
        <dbReference type="EMBL" id="QLG72408.1"/>
    </source>
</evidence>
<dbReference type="GO" id="GO:0016616">
    <property type="term" value="F:oxidoreductase activity, acting on the CH-OH group of donors, NAD or NADP as acceptor"/>
    <property type="evidence" value="ECO:0007669"/>
    <property type="project" value="TreeGrafter"/>
</dbReference>
<dbReference type="InterPro" id="IPR002347">
    <property type="entry name" value="SDR_fam"/>
</dbReference>
<dbReference type="InterPro" id="IPR036291">
    <property type="entry name" value="NAD(P)-bd_dom_sf"/>
</dbReference>
<sequence>MFSSKFLSLSKFLYNTLGAGVKLESGVSTVLILGGSTSGFGIELSAALMFEHNVCVINVDSRDFEMILNVNEAVKLEKYYTFIHCNDFSNMDNMVQAMTEVAKLKLPINFFINNVQEGLHTVFDSHEDNTIGYKGVAHLRKCVNANLTNVMIATKMFLNTIVPQTARLTRGKISQFYIVNISSVLSLQLPEFARHFTSSKAALNQFHDSLTSELSFESGEISTKTLLAYLPNIRDGEAWEVNLTEMTDALIQDLKDGKQGDTILKCDPKDYSKDTTRNNVRYRLGNLHHNWL</sequence>
<dbReference type="KEGG" id="zmk:HG535_0D01160"/>
<dbReference type="EMBL" id="CP058607">
    <property type="protein sequence ID" value="QLG72408.1"/>
    <property type="molecule type" value="Genomic_DNA"/>
</dbReference>
<accession>A0A7H9B194</accession>
<proteinExistence type="predicted"/>
<dbReference type="SUPFAM" id="SSF51735">
    <property type="entry name" value="NAD(P)-binding Rossmann-fold domains"/>
    <property type="match status" value="1"/>
</dbReference>
<name>A0A7H9B194_ZYGMR</name>
<evidence type="ECO:0000313" key="2">
    <source>
        <dbReference type="Proteomes" id="UP000509704"/>
    </source>
</evidence>
<dbReference type="PANTHER" id="PTHR24322:SF744">
    <property type="entry name" value="OXIDOREDUCTASE-LIKE PROTEIN SRL4"/>
    <property type="match status" value="1"/>
</dbReference>
<protein>
    <recommendedName>
        <fullName evidence="3">Oxidoreductase</fullName>
    </recommendedName>
</protein>
<dbReference type="Gene3D" id="3.40.50.720">
    <property type="entry name" value="NAD(P)-binding Rossmann-like Domain"/>
    <property type="match status" value="1"/>
</dbReference>
<dbReference type="OrthoDB" id="10253736at2759"/>
<evidence type="ECO:0008006" key="3">
    <source>
        <dbReference type="Google" id="ProtNLM"/>
    </source>
</evidence>
<gene>
    <name evidence="1" type="ORF">HG535_0D01160</name>
</gene>
<dbReference type="Proteomes" id="UP000509704">
    <property type="component" value="Chromosome 4"/>
</dbReference>
<dbReference type="AlphaFoldDB" id="A0A7H9B194"/>
<organism evidence="1 2">
    <name type="scientific">Zygotorulaspora mrakii</name>
    <name type="common">Zygosaccharomyces mrakii</name>
    <dbReference type="NCBI Taxonomy" id="42260"/>
    <lineage>
        <taxon>Eukaryota</taxon>
        <taxon>Fungi</taxon>
        <taxon>Dikarya</taxon>
        <taxon>Ascomycota</taxon>
        <taxon>Saccharomycotina</taxon>
        <taxon>Saccharomycetes</taxon>
        <taxon>Saccharomycetales</taxon>
        <taxon>Saccharomycetaceae</taxon>
        <taxon>Zygotorulaspora</taxon>
    </lineage>
</organism>
<dbReference type="CDD" id="cd05233">
    <property type="entry name" value="SDR_c"/>
    <property type="match status" value="1"/>
</dbReference>
<dbReference type="GeneID" id="59236132"/>
<dbReference type="RefSeq" id="XP_037144136.1">
    <property type="nucleotide sequence ID" value="XM_037288241.1"/>
</dbReference>
<keyword evidence="2" id="KW-1185">Reference proteome</keyword>
<dbReference type="PANTHER" id="PTHR24322">
    <property type="entry name" value="PKSB"/>
    <property type="match status" value="1"/>
</dbReference>